<comment type="similarity">
    <text evidence="4">Belongs to the cyclin family.</text>
</comment>
<comment type="caution">
    <text evidence="8">The sequence shown here is derived from an EMBL/GenBank/DDBJ whole genome shotgun (WGS) entry which is preliminary data.</text>
</comment>
<gene>
    <name evidence="8" type="ORF">Cgig2_008177</name>
</gene>
<sequence>MRVTRAAKRRAAESTADPPPPAAKKRVVLGEISSNVLGTSNLNDPSLEPSKSARGRPRKSKKPEVPTPAPGKTPAEDVVGTANAVAEDIDAGTDDPQMCGPYVAGIYEYLRNMEKEEKRRPLPDYMQSVQKDVSANMRGILVDWTVELAEEFKVVSDTLYLTISHIDRYLSKKPINRQKLQLLGVASMLIASKYEEIDPKPVEKFCDMTENTYTKQEVADMEVDVLKSLDYEVGNPTIKTFLRRFTRVAQGNCKNPNLLLEFLGYYLAELSLLDYGCVKFLPSTVAAAVVFLAKLTVNPRRHPWNPSLQSYTGYRPSDLKECVLRIQELQLGRRGGSLIAIRNKYKVHKVQILMAFPTLQHVHSVEFFLM</sequence>
<dbReference type="SMART" id="SM01332">
    <property type="entry name" value="Cyclin_C"/>
    <property type="match status" value="1"/>
</dbReference>
<dbReference type="AlphaFoldDB" id="A0A9Q1L162"/>
<evidence type="ECO:0000313" key="8">
    <source>
        <dbReference type="EMBL" id="KAJ8453293.1"/>
    </source>
</evidence>
<evidence type="ECO:0000256" key="3">
    <source>
        <dbReference type="ARBA" id="ARBA00023306"/>
    </source>
</evidence>
<dbReference type="Pfam" id="PF00134">
    <property type="entry name" value="Cyclin_N"/>
    <property type="match status" value="1"/>
</dbReference>
<evidence type="ECO:0000256" key="1">
    <source>
        <dbReference type="ARBA" id="ARBA00022618"/>
    </source>
</evidence>
<dbReference type="FunFam" id="1.10.472.10:FF:000220">
    <property type="entry name" value="Cyclin superfamily protein, putative"/>
    <property type="match status" value="1"/>
</dbReference>
<dbReference type="GO" id="GO:0051301">
    <property type="term" value="P:cell division"/>
    <property type="evidence" value="ECO:0007669"/>
    <property type="project" value="UniProtKB-KW"/>
</dbReference>
<evidence type="ECO:0000259" key="6">
    <source>
        <dbReference type="SMART" id="SM00385"/>
    </source>
</evidence>
<dbReference type="Pfam" id="PF02984">
    <property type="entry name" value="Cyclin_C"/>
    <property type="match status" value="1"/>
</dbReference>
<accession>A0A9Q1L162</accession>
<dbReference type="PANTHER" id="PTHR10177">
    <property type="entry name" value="CYCLINS"/>
    <property type="match status" value="1"/>
</dbReference>
<evidence type="ECO:0000313" key="9">
    <source>
        <dbReference type="Proteomes" id="UP001153076"/>
    </source>
</evidence>
<protein>
    <recommendedName>
        <fullName evidence="10">Cyclin N-terminal domain-containing protein</fullName>
    </recommendedName>
</protein>
<feature type="region of interest" description="Disordered" evidence="5">
    <location>
        <begin position="1"/>
        <end position="77"/>
    </location>
</feature>
<reference evidence="8" key="1">
    <citation type="submission" date="2022-04" db="EMBL/GenBank/DDBJ databases">
        <title>Carnegiea gigantea Genome sequencing and assembly v2.</title>
        <authorList>
            <person name="Copetti D."/>
            <person name="Sanderson M.J."/>
            <person name="Burquez A."/>
            <person name="Wojciechowski M.F."/>
        </authorList>
    </citation>
    <scope>NUCLEOTIDE SEQUENCE</scope>
    <source>
        <strain evidence="8">SGP5-SGP5p</strain>
        <tissue evidence="8">Aerial part</tissue>
    </source>
</reference>
<dbReference type="FunFam" id="1.10.472.10:FF:000001">
    <property type="entry name" value="G2/mitotic-specific cyclin"/>
    <property type="match status" value="1"/>
</dbReference>
<feature type="domain" description="Cyclin C-terminal" evidence="7">
    <location>
        <begin position="236"/>
        <end position="356"/>
    </location>
</feature>
<keyword evidence="9" id="KW-1185">Reference proteome</keyword>
<keyword evidence="1" id="KW-0132">Cell division</keyword>
<organism evidence="8 9">
    <name type="scientific">Carnegiea gigantea</name>
    <dbReference type="NCBI Taxonomy" id="171969"/>
    <lineage>
        <taxon>Eukaryota</taxon>
        <taxon>Viridiplantae</taxon>
        <taxon>Streptophyta</taxon>
        <taxon>Embryophyta</taxon>
        <taxon>Tracheophyta</taxon>
        <taxon>Spermatophyta</taxon>
        <taxon>Magnoliopsida</taxon>
        <taxon>eudicotyledons</taxon>
        <taxon>Gunneridae</taxon>
        <taxon>Pentapetalae</taxon>
        <taxon>Caryophyllales</taxon>
        <taxon>Cactineae</taxon>
        <taxon>Cactaceae</taxon>
        <taxon>Cactoideae</taxon>
        <taxon>Echinocereeae</taxon>
        <taxon>Carnegiea</taxon>
    </lineage>
</organism>
<dbReference type="InterPro" id="IPR039361">
    <property type="entry name" value="Cyclin"/>
</dbReference>
<dbReference type="EMBL" id="JAKOGI010000001">
    <property type="protein sequence ID" value="KAJ8453293.1"/>
    <property type="molecule type" value="Genomic_DNA"/>
</dbReference>
<dbReference type="OrthoDB" id="5590282at2759"/>
<dbReference type="SUPFAM" id="SSF47954">
    <property type="entry name" value="Cyclin-like"/>
    <property type="match status" value="2"/>
</dbReference>
<dbReference type="SMART" id="SM00385">
    <property type="entry name" value="CYCLIN"/>
    <property type="match status" value="2"/>
</dbReference>
<dbReference type="InterPro" id="IPR036915">
    <property type="entry name" value="Cyclin-like_sf"/>
</dbReference>
<dbReference type="CDD" id="cd20506">
    <property type="entry name" value="CYCLIN_AtCycA-like_rpt2"/>
    <property type="match status" value="1"/>
</dbReference>
<dbReference type="Proteomes" id="UP001153076">
    <property type="component" value="Unassembled WGS sequence"/>
</dbReference>
<proteinExistence type="inferred from homology"/>
<dbReference type="InterPro" id="IPR006671">
    <property type="entry name" value="Cyclin_N"/>
</dbReference>
<evidence type="ECO:0000256" key="2">
    <source>
        <dbReference type="ARBA" id="ARBA00023127"/>
    </source>
</evidence>
<dbReference type="Gene3D" id="1.10.472.10">
    <property type="entry name" value="Cyclin-like"/>
    <property type="match status" value="2"/>
</dbReference>
<keyword evidence="2 4" id="KW-0195">Cyclin</keyword>
<evidence type="ECO:0000256" key="4">
    <source>
        <dbReference type="RuleBase" id="RU000383"/>
    </source>
</evidence>
<evidence type="ECO:0000256" key="5">
    <source>
        <dbReference type="SAM" id="MobiDB-lite"/>
    </source>
</evidence>
<feature type="compositionally biased region" description="Polar residues" evidence="5">
    <location>
        <begin position="32"/>
        <end position="44"/>
    </location>
</feature>
<name>A0A9Q1L162_9CARY</name>
<feature type="domain" description="Cyclin-like" evidence="6">
    <location>
        <begin position="143"/>
        <end position="227"/>
    </location>
</feature>
<dbReference type="InterPro" id="IPR013763">
    <property type="entry name" value="Cyclin-like_dom"/>
</dbReference>
<keyword evidence="3" id="KW-0131">Cell cycle</keyword>
<dbReference type="InterPro" id="IPR004367">
    <property type="entry name" value="Cyclin_C-dom"/>
</dbReference>
<evidence type="ECO:0000259" key="7">
    <source>
        <dbReference type="SMART" id="SM01332"/>
    </source>
</evidence>
<feature type="domain" description="Cyclin-like" evidence="6">
    <location>
        <begin position="240"/>
        <end position="328"/>
    </location>
</feature>
<evidence type="ECO:0008006" key="10">
    <source>
        <dbReference type="Google" id="ProtNLM"/>
    </source>
</evidence>